<evidence type="ECO:0000313" key="2">
    <source>
        <dbReference type="EMBL" id="KAK9524168.1"/>
    </source>
</evidence>
<proteinExistence type="predicted"/>
<accession>A0AAW1EPP8</accession>
<organism evidence="2 3">
    <name type="scientific">Zoarces viviparus</name>
    <name type="common">Viviparous eelpout</name>
    <name type="synonym">Blennius viviparus</name>
    <dbReference type="NCBI Taxonomy" id="48416"/>
    <lineage>
        <taxon>Eukaryota</taxon>
        <taxon>Metazoa</taxon>
        <taxon>Chordata</taxon>
        <taxon>Craniata</taxon>
        <taxon>Vertebrata</taxon>
        <taxon>Euteleostomi</taxon>
        <taxon>Actinopterygii</taxon>
        <taxon>Neopterygii</taxon>
        <taxon>Teleostei</taxon>
        <taxon>Neoteleostei</taxon>
        <taxon>Acanthomorphata</taxon>
        <taxon>Eupercaria</taxon>
        <taxon>Perciformes</taxon>
        <taxon>Cottioidei</taxon>
        <taxon>Zoarcales</taxon>
        <taxon>Zoarcidae</taxon>
        <taxon>Zoarcinae</taxon>
        <taxon>Zoarces</taxon>
    </lineage>
</organism>
<dbReference type="EMBL" id="JBCEZU010000156">
    <property type="protein sequence ID" value="KAK9524168.1"/>
    <property type="molecule type" value="Genomic_DNA"/>
</dbReference>
<protein>
    <submittedName>
        <fullName evidence="2">Uncharacterized protein</fullName>
    </submittedName>
</protein>
<sequence>MAAGGSCQETGAGGERVRGSLVIVGVVRGDSSPADGRRHPSTSPWRVIPVLLGIGMALRGESTFSSQIKKSPVEVEEGREGALG</sequence>
<reference evidence="2 3" key="1">
    <citation type="journal article" date="2024" name="Genome Biol. Evol.">
        <title>Chromosome-level genome assembly of the viviparous eelpout Zoarces viviparus.</title>
        <authorList>
            <person name="Fuhrmann N."/>
            <person name="Brasseur M.V."/>
            <person name="Bakowski C.E."/>
            <person name="Podsiadlowski L."/>
            <person name="Prost S."/>
            <person name="Krehenwinkel H."/>
            <person name="Mayer C."/>
        </authorList>
    </citation>
    <scope>NUCLEOTIDE SEQUENCE [LARGE SCALE GENOMIC DNA]</scope>
    <source>
        <strain evidence="2">NO-MEL_2022_Ind0_liver</strain>
    </source>
</reference>
<keyword evidence="3" id="KW-1185">Reference proteome</keyword>
<comment type="caution">
    <text evidence="2">The sequence shown here is derived from an EMBL/GenBank/DDBJ whole genome shotgun (WGS) entry which is preliminary data.</text>
</comment>
<dbReference type="AlphaFoldDB" id="A0AAW1EPP8"/>
<dbReference type="Proteomes" id="UP001488805">
    <property type="component" value="Unassembled WGS sequence"/>
</dbReference>
<feature type="region of interest" description="Disordered" evidence="1">
    <location>
        <begin position="63"/>
        <end position="84"/>
    </location>
</feature>
<gene>
    <name evidence="2" type="ORF">VZT92_018029</name>
</gene>
<name>A0AAW1EPP8_ZOAVI</name>
<feature type="compositionally biased region" description="Basic and acidic residues" evidence="1">
    <location>
        <begin position="71"/>
        <end position="84"/>
    </location>
</feature>
<evidence type="ECO:0000256" key="1">
    <source>
        <dbReference type="SAM" id="MobiDB-lite"/>
    </source>
</evidence>
<evidence type="ECO:0000313" key="3">
    <source>
        <dbReference type="Proteomes" id="UP001488805"/>
    </source>
</evidence>